<dbReference type="EMBL" id="DXET01000181">
    <property type="protein sequence ID" value="HIX81942.1"/>
    <property type="molecule type" value="Genomic_DNA"/>
</dbReference>
<dbReference type="Proteomes" id="UP000886724">
    <property type="component" value="Unassembled WGS sequence"/>
</dbReference>
<protein>
    <submittedName>
        <fullName evidence="1">Uncharacterized protein</fullName>
    </submittedName>
</protein>
<accession>A0A9D2BNG2</accession>
<dbReference type="AlphaFoldDB" id="A0A9D2BNG2"/>
<gene>
    <name evidence="1" type="ORF">H9980_08240</name>
</gene>
<evidence type="ECO:0000313" key="1">
    <source>
        <dbReference type="EMBL" id="HIX81942.1"/>
    </source>
</evidence>
<organism evidence="1 2">
    <name type="scientific">Candidatus Erysipelatoclostridium merdavium</name>
    <dbReference type="NCBI Taxonomy" id="2838566"/>
    <lineage>
        <taxon>Bacteria</taxon>
        <taxon>Bacillati</taxon>
        <taxon>Bacillota</taxon>
        <taxon>Erysipelotrichia</taxon>
        <taxon>Erysipelotrichales</taxon>
        <taxon>Erysipelotrichales incertae sedis</taxon>
    </lineage>
</organism>
<feature type="non-terminal residue" evidence="1">
    <location>
        <position position="67"/>
    </location>
</feature>
<evidence type="ECO:0000313" key="2">
    <source>
        <dbReference type="Proteomes" id="UP000886724"/>
    </source>
</evidence>
<sequence length="67" mass="7688">MKNNIEWSTDGCPNNCSYCRKNGIICIYTDNANPFKKKTYTCIKCGKKISGNEAYNYKGFYACEDCF</sequence>
<reference evidence="1" key="2">
    <citation type="submission" date="2021-04" db="EMBL/GenBank/DDBJ databases">
        <authorList>
            <person name="Gilroy R."/>
        </authorList>
    </citation>
    <scope>NUCLEOTIDE SEQUENCE</scope>
    <source>
        <strain evidence="1">ChiGjej1B1-14440</strain>
    </source>
</reference>
<reference evidence="1" key="1">
    <citation type="journal article" date="2021" name="PeerJ">
        <title>Extensive microbial diversity within the chicken gut microbiome revealed by metagenomics and culture.</title>
        <authorList>
            <person name="Gilroy R."/>
            <person name="Ravi A."/>
            <person name="Getino M."/>
            <person name="Pursley I."/>
            <person name="Horton D.L."/>
            <person name="Alikhan N.F."/>
            <person name="Baker D."/>
            <person name="Gharbi K."/>
            <person name="Hall N."/>
            <person name="Watson M."/>
            <person name="Adriaenssens E.M."/>
            <person name="Foster-Nyarko E."/>
            <person name="Jarju S."/>
            <person name="Secka A."/>
            <person name="Antonio M."/>
            <person name="Oren A."/>
            <person name="Chaudhuri R.R."/>
            <person name="La Ragione R."/>
            <person name="Hildebrand F."/>
            <person name="Pallen M.J."/>
        </authorList>
    </citation>
    <scope>NUCLEOTIDE SEQUENCE</scope>
    <source>
        <strain evidence="1">ChiGjej1B1-14440</strain>
    </source>
</reference>
<proteinExistence type="predicted"/>
<name>A0A9D2BNG2_9FIRM</name>
<comment type="caution">
    <text evidence="1">The sequence shown here is derived from an EMBL/GenBank/DDBJ whole genome shotgun (WGS) entry which is preliminary data.</text>
</comment>